<name>A0A445MB23_ENSVE</name>
<dbReference type="AlphaFoldDB" id="A0A445MB23"/>
<proteinExistence type="predicted"/>
<gene>
    <name evidence="1" type="ORF">BHM03_00005366</name>
</gene>
<organism evidence="1">
    <name type="scientific">Ensete ventricosum</name>
    <name type="common">Abyssinian banana</name>
    <name type="synonym">Musa ensete</name>
    <dbReference type="NCBI Taxonomy" id="4639"/>
    <lineage>
        <taxon>Eukaryota</taxon>
        <taxon>Viridiplantae</taxon>
        <taxon>Streptophyta</taxon>
        <taxon>Embryophyta</taxon>
        <taxon>Tracheophyta</taxon>
        <taxon>Spermatophyta</taxon>
        <taxon>Magnoliopsida</taxon>
        <taxon>Liliopsida</taxon>
        <taxon>Zingiberales</taxon>
        <taxon>Musaceae</taxon>
        <taxon>Ensete</taxon>
    </lineage>
</organism>
<dbReference type="EMBL" id="KV875536">
    <property type="protein sequence ID" value="RZR71465.1"/>
    <property type="molecule type" value="Genomic_DNA"/>
</dbReference>
<evidence type="ECO:0000313" key="1">
    <source>
        <dbReference type="EMBL" id="RZR71465.1"/>
    </source>
</evidence>
<accession>A0A445MB23</accession>
<sequence length="280" mass="32200">MATSRKERQLNYGVSLRLNNSSSVTEEEGRGQIDLRDRLEQLAEICLNVHSQFLHTGCDPKPPDKRTKIPTQLPLIHRINTESKALQEGVAVENRERGGLHYDTKEDDQANRLQVEVSSHRRPRHAYGLISVPAVLQTIEFNSRRAAEQKMKRREQKQTKACAKAQTRNTWLLLQERRYRGDLRGGRWLLHGLIQRERRSQQRDHKYKKLEQRQGRGLDGLRGLWDTVFGWDCEATLPLPPSPPIYLRLPVSLSSEVANDGSFQSGDLFPALSLKLRQSN</sequence>
<dbReference type="Proteomes" id="UP000290560">
    <property type="component" value="Unassembled WGS sequence"/>
</dbReference>
<protein>
    <submittedName>
        <fullName evidence="1">Uncharacterized protein</fullName>
    </submittedName>
</protein>
<reference evidence="1" key="1">
    <citation type="journal article" date="2018" name="Data Brief">
        <title>Genome sequence data from 17 accessions of Ensete ventricosum, a staple food crop for millions in Ethiopia.</title>
        <authorList>
            <person name="Yemataw Z."/>
            <person name="Muzemil S."/>
            <person name="Ambachew D."/>
            <person name="Tripathi L."/>
            <person name="Tesfaye K."/>
            <person name="Chala A."/>
            <person name="Farbos A."/>
            <person name="O'Neill P."/>
            <person name="Moore K."/>
            <person name="Grant M."/>
            <person name="Studholme D.J."/>
        </authorList>
    </citation>
    <scope>NUCLEOTIDE SEQUENCE [LARGE SCALE GENOMIC DNA]</scope>
    <source>
        <tissue evidence="1">Leaf</tissue>
    </source>
</reference>